<gene>
    <name evidence="8" type="ORF">CYMTET_7956</name>
</gene>
<keyword evidence="9" id="KW-1185">Reference proteome</keyword>
<evidence type="ECO:0000256" key="2">
    <source>
        <dbReference type="ARBA" id="ARBA00022857"/>
    </source>
</evidence>
<keyword evidence="3" id="KW-0618">Plastoquinone</keyword>
<keyword evidence="4" id="KW-1278">Translocase</keyword>
<evidence type="ECO:0000256" key="6">
    <source>
        <dbReference type="ARBA" id="ARBA00023136"/>
    </source>
</evidence>
<evidence type="ECO:0000313" key="8">
    <source>
        <dbReference type="EMBL" id="KAK3284390.1"/>
    </source>
</evidence>
<dbReference type="PANTHER" id="PTHR36728">
    <property type="entry name" value="NAD(P)H-QUINONE OXIDOREDUCTASE SUBUNIT O, CHLOROPLASTIC"/>
    <property type="match status" value="1"/>
</dbReference>
<reference evidence="8 9" key="1">
    <citation type="journal article" date="2015" name="Genome Biol. Evol.">
        <title>Comparative Genomics of a Bacterivorous Green Alga Reveals Evolutionary Causalities and Consequences of Phago-Mixotrophic Mode of Nutrition.</title>
        <authorList>
            <person name="Burns J.A."/>
            <person name="Paasch A."/>
            <person name="Narechania A."/>
            <person name="Kim E."/>
        </authorList>
    </citation>
    <scope>NUCLEOTIDE SEQUENCE [LARGE SCALE GENOMIC DNA]</scope>
    <source>
        <strain evidence="8 9">PLY_AMNH</strain>
    </source>
</reference>
<evidence type="ECO:0000256" key="1">
    <source>
        <dbReference type="ARBA" id="ARBA00022719"/>
    </source>
</evidence>
<dbReference type="InterPro" id="IPR020905">
    <property type="entry name" value="NdhO"/>
</dbReference>
<keyword evidence="2" id="KW-0521">NADP</keyword>
<keyword evidence="6" id="KW-0472">Membrane</keyword>
<keyword evidence="1" id="KW-0874">Quinone</keyword>
<evidence type="ECO:0000256" key="3">
    <source>
        <dbReference type="ARBA" id="ARBA00022957"/>
    </source>
</evidence>
<accession>A0AAE0LGY9</accession>
<dbReference type="AlphaFoldDB" id="A0AAE0LGY9"/>
<dbReference type="GO" id="GO:0016655">
    <property type="term" value="F:oxidoreductase activity, acting on NAD(P)H, quinone or similar compound as acceptor"/>
    <property type="evidence" value="ECO:0007669"/>
    <property type="project" value="InterPro"/>
</dbReference>
<comment type="caution">
    <text evidence="8">The sequence shown here is derived from an EMBL/GenBank/DDBJ whole genome shotgun (WGS) entry which is preliminary data.</text>
</comment>
<dbReference type="PANTHER" id="PTHR36728:SF2">
    <property type="entry name" value="NAD(P)H-QUINONE OXIDOREDUCTASE SUBUNIT O, CHLOROPLASTIC"/>
    <property type="match status" value="1"/>
</dbReference>
<evidence type="ECO:0000313" key="9">
    <source>
        <dbReference type="Proteomes" id="UP001190700"/>
    </source>
</evidence>
<evidence type="ECO:0000256" key="5">
    <source>
        <dbReference type="ARBA" id="ARBA00023027"/>
    </source>
</evidence>
<dbReference type="GO" id="GO:0048038">
    <property type="term" value="F:quinone binding"/>
    <property type="evidence" value="ECO:0007669"/>
    <property type="project" value="UniProtKB-KW"/>
</dbReference>
<dbReference type="Proteomes" id="UP001190700">
    <property type="component" value="Unassembled WGS sequence"/>
</dbReference>
<keyword evidence="5" id="KW-0520">NAD</keyword>
<evidence type="ECO:0000256" key="4">
    <source>
        <dbReference type="ARBA" id="ARBA00022967"/>
    </source>
</evidence>
<protein>
    <submittedName>
        <fullName evidence="8">Uncharacterized protein</fullName>
    </submittedName>
</protein>
<feature type="region of interest" description="Disordered" evidence="7">
    <location>
        <begin position="16"/>
        <end position="38"/>
    </location>
</feature>
<evidence type="ECO:0000256" key="7">
    <source>
        <dbReference type="SAM" id="MobiDB-lite"/>
    </source>
</evidence>
<name>A0AAE0LGY9_9CHLO</name>
<dbReference type="GO" id="GO:0005886">
    <property type="term" value="C:plasma membrane"/>
    <property type="evidence" value="ECO:0007669"/>
    <property type="project" value="InterPro"/>
</dbReference>
<sequence length="117" mass="12801">MAQTMKITFARHVTQETATATSVADTEAEKPPPPTVKKGDIVAVDQAKYEASVEALANQNPKMTGIAYIYESRGEILDLKDFTNGKYALVAWVGIPTAPAWLPVSMLNKVSLEYQRT</sequence>
<proteinExistence type="predicted"/>
<dbReference type="Pfam" id="PF11910">
    <property type="entry name" value="NdhO"/>
    <property type="match status" value="1"/>
</dbReference>
<dbReference type="EMBL" id="LGRX02002292">
    <property type="protein sequence ID" value="KAK3284390.1"/>
    <property type="molecule type" value="Genomic_DNA"/>
</dbReference>
<organism evidence="8 9">
    <name type="scientific">Cymbomonas tetramitiformis</name>
    <dbReference type="NCBI Taxonomy" id="36881"/>
    <lineage>
        <taxon>Eukaryota</taxon>
        <taxon>Viridiplantae</taxon>
        <taxon>Chlorophyta</taxon>
        <taxon>Pyramimonadophyceae</taxon>
        <taxon>Pyramimonadales</taxon>
        <taxon>Pyramimonadaceae</taxon>
        <taxon>Cymbomonas</taxon>
    </lineage>
</organism>